<keyword evidence="4" id="KW-0547">Nucleotide-binding</keyword>
<evidence type="ECO:0000256" key="5">
    <source>
        <dbReference type="ARBA" id="ARBA00022777"/>
    </source>
</evidence>
<proteinExistence type="predicted"/>
<keyword evidence="12" id="KW-1185">Reference proteome</keyword>
<dbReference type="SUPFAM" id="SSF56112">
    <property type="entry name" value="Protein kinase-like (PK-like)"/>
    <property type="match status" value="1"/>
</dbReference>
<dbReference type="GO" id="GO:0035556">
    <property type="term" value="P:intracellular signal transduction"/>
    <property type="evidence" value="ECO:0007669"/>
    <property type="project" value="TreeGrafter"/>
</dbReference>
<evidence type="ECO:0000256" key="4">
    <source>
        <dbReference type="ARBA" id="ARBA00022741"/>
    </source>
</evidence>
<dbReference type="Pfam" id="PF00069">
    <property type="entry name" value="Pkinase"/>
    <property type="match status" value="1"/>
</dbReference>
<dbReference type="GO" id="GO:0004674">
    <property type="term" value="F:protein serine/threonine kinase activity"/>
    <property type="evidence" value="ECO:0007669"/>
    <property type="project" value="UniProtKB-KW"/>
</dbReference>
<feature type="region of interest" description="Disordered" evidence="9">
    <location>
        <begin position="274"/>
        <end position="296"/>
    </location>
</feature>
<feature type="domain" description="Protein kinase" evidence="10">
    <location>
        <begin position="28"/>
        <end position="276"/>
    </location>
</feature>
<keyword evidence="2" id="KW-0723">Serine/threonine-protein kinase</keyword>
<dbReference type="CDD" id="cd14337">
    <property type="entry name" value="UBA_MARK_Par1"/>
    <property type="match status" value="1"/>
</dbReference>
<evidence type="ECO:0000313" key="11">
    <source>
        <dbReference type="EMBL" id="MBZ3887359.1"/>
    </source>
</evidence>
<feature type="region of interest" description="Disordered" evidence="9">
    <location>
        <begin position="357"/>
        <end position="398"/>
    </location>
</feature>
<organism evidence="11 12">
    <name type="scientific">Sciurus carolinensis</name>
    <name type="common">Eastern gray squirrel</name>
    <dbReference type="NCBI Taxonomy" id="30640"/>
    <lineage>
        <taxon>Eukaryota</taxon>
        <taxon>Metazoa</taxon>
        <taxon>Chordata</taxon>
        <taxon>Craniata</taxon>
        <taxon>Vertebrata</taxon>
        <taxon>Euteleostomi</taxon>
        <taxon>Mammalia</taxon>
        <taxon>Eutheria</taxon>
        <taxon>Euarchontoglires</taxon>
        <taxon>Glires</taxon>
        <taxon>Rodentia</taxon>
        <taxon>Sciuromorpha</taxon>
        <taxon>Sciuridae</taxon>
        <taxon>Sciurinae</taxon>
        <taxon>Sciurini</taxon>
        <taxon>Sciurus</taxon>
    </lineage>
</organism>
<dbReference type="PANTHER" id="PTHR24346:SF82">
    <property type="entry name" value="KP78A-RELATED"/>
    <property type="match status" value="1"/>
</dbReference>
<feature type="compositionally biased region" description="Basic and acidic residues" evidence="9">
    <location>
        <begin position="428"/>
        <end position="442"/>
    </location>
</feature>
<dbReference type="EMBL" id="JAATJV010414900">
    <property type="protein sequence ID" value="MBZ3887359.1"/>
    <property type="molecule type" value="Genomic_DNA"/>
</dbReference>
<sequence>MLGSQSRQHRVERQGPSSCYEPALTDHYQVVRKLGRGGLSQVVLARHLLTGAEVVVKIVPKTKALRHVLCEPQRLMALDHPNVIQLLQVIETRRNMYMVLEHAGGGDLTQRIPVCRGLKEGKARRLFRQVVGAVRHCHHRGIAHLDLKPDNLVLDSRGRNVKLIDFGLSLTFTPGQRLSTYWGTLPYWAPELVLRQGFEGPPADVWSLGVTLFVLLTGRLPFPACTDLGLRKQILRARYTLPLCLSAEARSLIQRMLTVDPAQRPTLEQVMGHPWLSQGQPAPPSPGSQPLPKRPDPAILTIMLDMGFDSYEAWVSLDKRKFDEAMATYRILQYQGPQAAGRQRQARSVCCRGVAPLPAPTDAPGAHPNKCTSKPVLPMPSEQQPAEARSAGQKTAASASRPAVLLHPFCVHTAPHGPACRRGPVPSRPEHPRPSLSRRVDEGPSSSSQGPSSGRSSDSSRGWRRVTKSIATCLRKLCCCVPCIRGPVSPRVAPMQGGHRRLRSPHRVAPGNVP</sequence>
<keyword evidence="6" id="KW-0067">ATP-binding</keyword>
<keyword evidence="5 11" id="KW-0418">Kinase</keyword>
<evidence type="ECO:0000256" key="6">
    <source>
        <dbReference type="ARBA" id="ARBA00022840"/>
    </source>
</evidence>
<accession>A0AA41NBM0</accession>
<feature type="region of interest" description="Disordered" evidence="9">
    <location>
        <begin position="490"/>
        <end position="514"/>
    </location>
</feature>
<comment type="catalytic activity">
    <reaction evidence="8">
        <text>L-seryl-[protein] + ATP = O-phospho-L-seryl-[protein] + ADP + H(+)</text>
        <dbReference type="Rhea" id="RHEA:17989"/>
        <dbReference type="Rhea" id="RHEA-COMP:9863"/>
        <dbReference type="Rhea" id="RHEA-COMP:11604"/>
        <dbReference type="ChEBI" id="CHEBI:15378"/>
        <dbReference type="ChEBI" id="CHEBI:29999"/>
        <dbReference type="ChEBI" id="CHEBI:30616"/>
        <dbReference type="ChEBI" id="CHEBI:83421"/>
        <dbReference type="ChEBI" id="CHEBI:456216"/>
        <dbReference type="EC" id="2.7.11.1"/>
    </reaction>
</comment>
<evidence type="ECO:0000313" key="12">
    <source>
        <dbReference type="Proteomes" id="UP001166674"/>
    </source>
</evidence>
<dbReference type="InterPro" id="IPR011009">
    <property type="entry name" value="Kinase-like_dom_sf"/>
</dbReference>
<evidence type="ECO:0000256" key="1">
    <source>
        <dbReference type="ARBA" id="ARBA00012513"/>
    </source>
</evidence>
<dbReference type="GO" id="GO:0005737">
    <property type="term" value="C:cytoplasm"/>
    <property type="evidence" value="ECO:0007669"/>
    <property type="project" value="TreeGrafter"/>
</dbReference>
<dbReference type="PANTHER" id="PTHR24346">
    <property type="entry name" value="MAP/MICROTUBULE AFFINITY-REGULATING KINASE"/>
    <property type="match status" value="1"/>
</dbReference>
<evidence type="ECO:0000256" key="8">
    <source>
        <dbReference type="ARBA" id="ARBA00048679"/>
    </source>
</evidence>
<dbReference type="Gene3D" id="1.10.510.10">
    <property type="entry name" value="Transferase(Phosphotransferase) domain 1"/>
    <property type="match status" value="1"/>
</dbReference>
<keyword evidence="3" id="KW-0808">Transferase</keyword>
<dbReference type="InterPro" id="IPR000719">
    <property type="entry name" value="Prot_kinase_dom"/>
</dbReference>
<evidence type="ECO:0000256" key="2">
    <source>
        <dbReference type="ARBA" id="ARBA00022527"/>
    </source>
</evidence>
<dbReference type="Gene3D" id="1.10.8.10">
    <property type="entry name" value="DNA helicase RuvA subunit, C-terminal domain"/>
    <property type="match status" value="1"/>
</dbReference>
<dbReference type="AlphaFoldDB" id="A0AA41NBM0"/>
<dbReference type="EC" id="2.7.11.1" evidence="1"/>
<gene>
    <name evidence="11" type="ORF">SUZIE_192555</name>
</gene>
<feature type="compositionally biased region" description="Low complexity" evidence="9">
    <location>
        <begin position="443"/>
        <end position="460"/>
    </location>
</feature>
<evidence type="ECO:0000259" key="10">
    <source>
        <dbReference type="PROSITE" id="PS50011"/>
    </source>
</evidence>
<dbReference type="GO" id="GO:0005524">
    <property type="term" value="F:ATP binding"/>
    <property type="evidence" value="ECO:0007669"/>
    <property type="project" value="UniProtKB-KW"/>
</dbReference>
<dbReference type="Gene3D" id="3.30.200.20">
    <property type="entry name" value="Phosphorylase Kinase, domain 1"/>
    <property type="match status" value="1"/>
</dbReference>
<dbReference type="InterPro" id="IPR008271">
    <property type="entry name" value="Ser/Thr_kinase_AS"/>
</dbReference>
<evidence type="ECO:0000256" key="7">
    <source>
        <dbReference type="ARBA" id="ARBA00047899"/>
    </source>
</evidence>
<protein>
    <recommendedName>
        <fullName evidence="1">non-specific serine/threonine protein kinase</fullName>
        <ecNumber evidence="1">2.7.11.1</ecNumber>
    </recommendedName>
</protein>
<feature type="region of interest" description="Disordered" evidence="9">
    <location>
        <begin position="417"/>
        <end position="464"/>
    </location>
</feature>
<evidence type="ECO:0000256" key="3">
    <source>
        <dbReference type="ARBA" id="ARBA00022679"/>
    </source>
</evidence>
<dbReference type="FunFam" id="3.30.200.20:FF:000003">
    <property type="entry name" value="Non-specific serine/threonine protein kinase"/>
    <property type="match status" value="1"/>
</dbReference>
<comment type="caution">
    <text evidence="11">The sequence shown here is derived from an EMBL/GenBank/DDBJ whole genome shotgun (WGS) entry which is preliminary data.</text>
</comment>
<dbReference type="PROSITE" id="PS00108">
    <property type="entry name" value="PROTEIN_KINASE_ST"/>
    <property type="match status" value="1"/>
</dbReference>
<dbReference type="FunFam" id="1.10.510.10:FF:000571">
    <property type="entry name" value="Maternal embryonic leucine zipper kinase"/>
    <property type="match status" value="1"/>
</dbReference>
<name>A0AA41NBM0_SCICA</name>
<dbReference type="CDD" id="cd14003">
    <property type="entry name" value="STKc_AMPK-like"/>
    <property type="match status" value="1"/>
</dbReference>
<comment type="catalytic activity">
    <reaction evidence="7">
        <text>L-threonyl-[protein] + ATP = O-phospho-L-threonyl-[protein] + ADP + H(+)</text>
        <dbReference type="Rhea" id="RHEA:46608"/>
        <dbReference type="Rhea" id="RHEA-COMP:11060"/>
        <dbReference type="Rhea" id="RHEA-COMP:11605"/>
        <dbReference type="ChEBI" id="CHEBI:15378"/>
        <dbReference type="ChEBI" id="CHEBI:30013"/>
        <dbReference type="ChEBI" id="CHEBI:30616"/>
        <dbReference type="ChEBI" id="CHEBI:61977"/>
        <dbReference type="ChEBI" id="CHEBI:456216"/>
        <dbReference type="EC" id="2.7.11.1"/>
    </reaction>
</comment>
<evidence type="ECO:0000256" key="9">
    <source>
        <dbReference type="SAM" id="MobiDB-lite"/>
    </source>
</evidence>
<dbReference type="SMART" id="SM00220">
    <property type="entry name" value="S_TKc"/>
    <property type="match status" value="1"/>
</dbReference>
<dbReference type="PROSITE" id="PS50011">
    <property type="entry name" value="PROTEIN_KINASE_DOM"/>
    <property type="match status" value="1"/>
</dbReference>
<dbReference type="Proteomes" id="UP001166674">
    <property type="component" value="Unassembled WGS sequence"/>
</dbReference>
<reference evidence="11" key="1">
    <citation type="submission" date="2020-03" db="EMBL/GenBank/DDBJ databases">
        <title>Studies in the Genomics of Life Span.</title>
        <authorList>
            <person name="Glass D."/>
        </authorList>
    </citation>
    <scope>NUCLEOTIDE SEQUENCE</scope>
    <source>
        <strain evidence="11">SUZIE</strain>
        <tissue evidence="11">Muscle</tissue>
    </source>
</reference>